<keyword evidence="1" id="KW-0998">Cell outer membrane</keyword>
<dbReference type="SUPFAM" id="SSF56935">
    <property type="entry name" value="Porins"/>
    <property type="match status" value="1"/>
</dbReference>
<gene>
    <name evidence="6" type="ORF">HYG79_16970</name>
</gene>
<organism evidence="6 7">
    <name type="scientific">Costertonia aggregata</name>
    <dbReference type="NCBI Taxonomy" id="343403"/>
    <lineage>
        <taxon>Bacteria</taxon>
        <taxon>Pseudomonadati</taxon>
        <taxon>Bacteroidota</taxon>
        <taxon>Flavobacteriia</taxon>
        <taxon>Flavobacteriales</taxon>
        <taxon>Flavobacteriaceae</taxon>
        <taxon>Costertonia</taxon>
    </lineage>
</organism>
<dbReference type="InterPro" id="IPR012910">
    <property type="entry name" value="Plug_dom"/>
</dbReference>
<dbReference type="GO" id="GO:0009279">
    <property type="term" value="C:cell outer membrane"/>
    <property type="evidence" value="ECO:0007669"/>
    <property type="project" value="UniProtKB-SubCell"/>
</dbReference>
<keyword evidence="7" id="KW-1185">Reference proteome</keyword>
<dbReference type="InterPro" id="IPR011935">
    <property type="entry name" value="CHP02231"/>
</dbReference>
<proteinExistence type="inferred from homology"/>
<evidence type="ECO:0000259" key="4">
    <source>
        <dbReference type="Pfam" id="PF13598"/>
    </source>
</evidence>
<keyword evidence="1" id="KW-0472">Membrane</keyword>
<dbReference type="EMBL" id="CP058595">
    <property type="protein sequence ID" value="QLG46974.1"/>
    <property type="molecule type" value="Genomic_DNA"/>
</dbReference>
<evidence type="ECO:0000259" key="5">
    <source>
        <dbReference type="Pfam" id="PF13600"/>
    </source>
</evidence>
<dbReference type="Pfam" id="PF13598">
    <property type="entry name" value="DUF4139"/>
    <property type="match status" value="1"/>
</dbReference>
<evidence type="ECO:0000313" key="7">
    <source>
        <dbReference type="Proteomes" id="UP000509302"/>
    </source>
</evidence>
<dbReference type="InterPro" id="IPR037291">
    <property type="entry name" value="DUF4139"/>
</dbReference>
<dbReference type="InterPro" id="IPR023997">
    <property type="entry name" value="TonB-dep_OMP_SusC/RagA_CS"/>
</dbReference>
<dbReference type="RefSeq" id="WP_179243252.1">
    <property type="nucleotide sequence ID" value="NZ_CP058595.1"/>
</dbReference>
<feature type="domain" description="TonB-dependent receptor plug" evidence="3">
    <location>
        <begin position="407"/>
        <end position="470"/>
    </location>
</feature>
<dbReference type="NCBIfam" id="TIGR04057">
    <property type="entry name" value="SusC_RagA_signa"/>
    <property type="match status" value="1"/>
</dbReference>
<dbReference type="PANTHER" id="PTHR31005">
    <property type="entry name" value="DUF4139 DOMAIN-CONTAINING PROTEIN"/>
    <property type="match status" value="1"/>
</dbReference>
<evidence type="ECO:0000256" key="2">
    <source>
        <dbReference type="SAM" id="Coils"/>
    </source>
</evidence>
<keyword evidence="1" id="KW-1134">Transmembrane beta strand</keyword>
<comment type="similarity">
    <text evidence="1">Belongs to the TonB-dependent receptor family.</text>
</comment>
<reference evidence="6 7" key="1">
    <citation type="journal article" date="2006" name="Int. J. Syst. Evol. Microbiol.">
        <title>Costertonia aggregata gen. nov., sp. nov., a mesophilic marine bacterium of the family Flavobacteriaceae, isolated from a mature biofilm.</title>
        <authorList>
            <person name="Kwon K.K."/>
            <person name="Lee Y.K."/>
            <person name="Lee H.K."/>
        </authorList>
    </citation>
    <scope>NUCLEOTIDE SEQUENCE [LARGE SCALE GENOMIC DNA]</scope>
    <source>
        <strain evidence="6 7">KCCM 42265</strain>
    </source>
</reference>
<dbReference type="InterPro" id="IPR025554">
    <property type="entry name" value="DUF4140"/>
</dbReference>
<feature type="domain" description="DUF4140" evidence="5">
    <location>
        <begin position="29"/>
        <end position="126"/>
    </location>
</feature>
<evidence type="ECO:0000313" key="6">
    <source>
        <dbReference type="EMBL" id="QLG46974.1"/>
    </source>
</evidence>
<dbReference type="Pfam" id="PF13600">
    <property type="entry name" value="DUF4140"/>
    <property type="match status" value="1"/>
</dbReference>
<dbReference type="Gene3D" id="2.60.40.1120">
    <property type="entry name" value="Carboxypeptidase-like, regulatory domain"/>
    <property type="match status" value="1"/>
</dbReference>
<dbReference type="NCBIfam" id="TIGR02231">
    <property type="entry name" value="mucoidy inhibitor MuiA family protein"/>
    <property type="match status" value="2"/>
</dbReference>
<dbReference type="InterPro" id="IPR037066">
    <property type="entry name" value="Plug_dom_sf"/>
</dbReference>
<keyword evidence="1" id="KW-0813">Transport</keyword>
<dbReference type="Proteomes" id="UP000509302">
    <property type="component" value="Chromosome"/>
</dbReference>
<keyword evidence="2" id="KW-0175">Coiled coil</keyword>
<accession>A0A7H9AU40</accession>
<keyword evidence="1" id="KW-0812">Transmembrane</keyword>
<evidence type="ECO:0000259" key="3">
    <source>
        <dbReference type="Pfam" id="PF07715"/>
    </source>
</evidence>
<feature type="domain" description="DUF4139" evidence="4">
    <location>
        <begin position="212"/>
        <end position="678"/>
    </location>
</feature>
<protein>
    <submittedName>
        <fullName evidence="6">Mucoidy inhibitor MuiA family protein</fullName>
    </submittedName>
</protein>
<comment type="subcellular location">
    <subcellularLocation>
        <location evidence="1">Cell outer membrane</location>
        <topology evidence="1">Multi-pass membrane protein</topology>
    </subcellularLocation>
</comment>
<name>A0A7H9AU40_9FLAO</name>
<dbReference type="Pfam" id="PF13715">
    <property type="entry name" value="CarbopepD_reg_2"/>
    <property type="match status" value="1"/>
</dbReference>
<dbReference type="Pfam" id="PF07715">
    <property type="entry name" value="Plug"/>
    <property type="match status" value="1"/>
</dbReference>
<dbReference type="InterPro" id="IPR008969">
    <property type="entry name" value="CarboxyPept-like_regulatory"/>
</dbReference>
<dbReference type="PANTHER" id="PTHR31005:SF8">
    <property type="entry name" value="DUF4139 DOMAIN-CONTAINING PROTEIN"/>
    <property type="match status" value="1"/>
</dbReference>
<dbReference type="SUPFAM" id="SSF49464">
    <property type="entry name" value="Carboxypeptidase regulatory domain-like"/>
    <property type="match status" value="1"/>
</dbReference>
<feature type="coiled-coil region" evidence="2">
    <location>
        <begin position="96"/>
        <end position="130"/>
    </location>
</feature>
<dbReference type="AlphaFoldDB" id="A0A7H9AU40"/>
<dbReference type="PROSITE" id="PS52016">
    <property type="entry name" value="TONB_DEPENDENT_REC_3"/>
    <property type="match status" value="1"/>
</dbReference>
<evidence type="ECO:0000256" key="1">
    <source>
        <dbReference type="PROSITE-ProRule" id="PRU01360"/>
    </source>
</evidence>
<dbReference type="InterPro" id="IPR039426">
    <property type="entry name" value="TonB-dep_rcpt-like"/>
</dbReference>
<dbReference type="KEGG" id="cagg:HYG79_16970"/>
<dbReference type="Gene3D" id="2.170.130.10">
    <property type="entry name" value="TonB-dependent receptor, plug domain"/>
    <property type="match status" value="1"/>
</dbReference>
<sequence>MKKLFIFIALFPIFTFGNDNQIPSKIKEVTVYLSGAHVTRSAHCILKAGTSEIKFTGLSTQIDESSIQISGLQSVSILSMAYDINYMAQKKNTPQSDVLQNEIDALELQIAKFRNQIAGLEEEEKVINGNRLLNSRTDGVSLEKIKQISTYYRERITDVKNEIYVTNLKINELDHKARAIKSQMAEINNIPEKEQGEIKIKFDTAIDINLNISISYLVEDAGWIPSYDIKSKDINSPLKLAYKAHVYQKTGQDWDNAKIALSTGNPNVNIVKPTLGTKYLNFTNGRSKRFSTATKKQRYFYNPTVKKIAGTILDESGSPLPGANIVVKGTANGTQTDFDGFFTLNITNGQELMVSYIGYKTEELPIYSSVMNIKLEEDSQALEEVVVMGYGTRSKKDYTGAVSRVLQGKTAGVRVRGASSVPQLPLYIIDGVPVDNFIEGDLDEDEIQSMEVLKGKNATSIYGSKGNHGVIVITTKKSAVQDDITQTKFIIKKPYTIVSDGDITAIEINTFSLNGSYEYFTAPIVNENVFLTARFSDWEKYNLLPGEANIYFKGAYVGKTVIDPYTVKKEMTISLGIDANITVRRKQDKNFKSKSFLGNNRILDRKYDWEVKNGKAVPIDIKIMDRIPLSQNNDIRVIDIETFDADYDTKKGLLSWKIQLSPKQTKTKSFSFRVKYPKYKSISL</sequence>